<keyword evidence="2" id="KW-1185">Reference proteome</keyword>
<name>A0A9X1B5N7_9GAMM</name>
<dbReference type="Proteomes" id="UP001138768">
    <property type="component" value="Unassembled WGS sequence"/>
</dbReference>
<proteinExistence type="predicted"/>
<evidence type="ECO:0000313" key="1">
    <source>
        <dbReference type="EMBL" id="MBK1620638.1"/>
    </source>
</evidence>
<evidence type="ECO:0008006" key="3">
    <source>
        <dbReference type="Google" id="ProtNLM"/>
    </source>
</evidence>
<comment type="caution">
    <text evidence="1">The sequence shown here is derived from an EMBL/GenBank/DDBJ whole genome shotgun (WGS) entry which is preliminary data.</text>
</comment>
<protein>
    <recommendedName>
        <fullName evidence="3">Acyltransferase</fullName>
    </recommendedName>
</protein>
<dbReference type="PANTHER" id="PTHR23416">
    <property type="entry name" value="SIALIC ACID SYNTHASE-RELATED"/>
    <property type="match status" value="1"/>
</dbReference>
<dbReference type="InterPro" id="IPR011004">
    <property type="entry name" value="Trimer_LpxA-like_sf"/>
</dbReference>
<sequence>MKYLEKFLKRKLNKDGSLYFCLSVVRSRPLAFITTCLYSSYYTKRLTGKLWPIVVRFRGKLVPLTISVKSANVVTEGNLIIESWQNGTAPISIALGRGSKFAIEGDFIIGQGVKIAVSDGATLSLGGRKHSTGSGITCDSIIMVRSRVEIGADVIISWGVFITDSDWHKINGAEDVLPVQIGDNVWISHDASILKGVKIGAGSIVGAKSLVIGSVPERCLVGGAPAKIIRENVSWSR</sequence>
<dbReference type="AlphaFoldDB" id="A0A9X1B5N7"/>
<dbReference type="Gene3D" id="2.160.10.10">
    <property type="entry name" value="Hexapeptide repeat proteins"/>
    <property type="match status" value="1"/>
</dbReference>
<organism evidence="1 2">
    <name type="scientific">Lamprobacter modestohalophilus</name>
    <dbReference type="NCBI Taxonomy" id="1064514"/>
    <lineage>
        <taxon>Bacteria</taxon>
        <taxon>Pseudomonadati</taxon>
        <taxon>Pseudomonadota</taxon>
        <taxon>Gammaproteobacteria</taxon>
        <taxon>Chromatiales</taxon>
        <taxon>Chromatiaceae</taxon>
        <taxon>Lamprobacter</taxon>
    </lineage>
</organism>
<gene>
    <name evidence="1" type="ORF">CKO42_19835</name>
</gene>
<dbReference type="InterPro" id="IPR051159">
    <property type="entry name" value="Hexapeptide_acetyltransf"/>
</dbReference>
<dbReference type="EMBL" id="NRRY01000044">
    <property type="protein sequence ID" value="MBK1620638.1"/>
    <property type="molecule type" value="Genomic_DNA"/>
</dbReference>
<dbReference type="InterPro" id="IPR001451">
    <property type="entry name" value="Hexapep"/>
</dbReference>
<evidence type="ECO:0000313" key="2">
    <source>
        <dbReference type="Proteomes" id="UP001138768"/>
    </source>
</evidence>
<dbReference type="RefSeq" id="WP_200247829.1">
    <property type="nucleotide sequence ID" value="NZ_NRRY01000044.1"/>
</dbReference>
<dbReference type="CDD" id="cd04647">
    <property type="entry name" value="LbH_MAT_like"/>
    <property type="match status" value="1"/>
</dbReference>
<accession>A0A9X1B5N7</accession>
<dbReference type="Pfam" id="PF00132">
    <property type="entry name" value="Hexapep"/>
    <property type="match status" value="1"/>
</dbReference>
<dbReference type="SUPFAM" id="SSF51161">
    <property type="entry name" value="Trimeric LpxA-like enzymes"/>
    <property type="match status" value="1"/>
</dbReference>
<reference evidence="1 2" key="1">
    <citation type="journal article" date="2020" name="Microorganisms">
        <title>Osmotic Adaptation and Compatible Solute Biosynthesis of Phototrophic Bacteria as Revealed from Genome Analyses.</title>
        <authorList>
            <person name="Imhoff J.F."/>
            <person name="Rahn T."/>
            <person name="Kunzel S."/>
            <person name="Keller A."/>
            <person name="Neulinger S.C."/>
        </authorList>
    </citation>
    <scope>NUCLEOTIDE SEQUENCE [LARGE SCALE GENOMIC DNA]</scope>
    <source>
        <strain evidence="1 2">DSM 25653</strain>
    </source>
</reference>